<comment type="caution">
    <text evidence="2">The sequence shown here is derived from an EMBL/GenBank/DDBJ whole genome shotgun (WGS) entry which is preliminary data.</text>
</comment>
<keyword evidence="1" id="KW-0732">Signal</keyword>
<evidence type="ECO:0000256" key="1">
    <source>
        <dbReference type="SAM" id="SignalP"/>
    </source>
</evidence>
<organism evidence="2 3">
    <name type="scientific">Methylorubrum populi</name>
    <dbReference type="NCBI Taxonomy" id="223967"/>
    <lineage>
        <taxon>Bacteria</taxon>
        <taxon>Pseudomonadati</taxon>
        <taxon>Pseudomonadota</taxon>
        <taxon>Alphaproteobacteria</taxon>
        <taxon>Hyphomicrobiales</taxon>
        <taxon>Methylobacteriaceae</taxon>
        <taxon>Methylorubrum</taxon>
    </lineage>
</organism>
<dbReference type="RefSeq" id="WP_193316399.1">
    <property type="nucleotide sequence ID" value="NZ_WEKV01000008.1"/>
</dbReference>
<proteinExistence type="predicted"/>
<protein>
    <submittedName>
        <fullName evidence="2">Uncharacterized protein</fullName>
    </submittedName>
</protein>
<feature type="signal peptide" evidence="1">
    <location>
        <begin position="1"/>
        <end position="20"/>
    </location>
</feature>
<evidence type="ECO:0000313" key="3">
    <source>
        <dbReference type="Proteomes" id="UP000469949"/>
    </source>
</evidence>
<accession>A0A833N448</accession>
<name>A0A833N448_9HYPH</name>
<reference evidence="2 3" key="1">
    <citation type="submission" date="2019-10" db="EMBL/GenBank/DDBJ databases">
        <title>Draft Genome Sequence of the Caffeine Degrading Methylotroph Methylorubrum populi PINKEL.</title>
        <authorList>
            <person name="Dawson S.C."/>
            <person name="Zhang X."/>
            <person name="Wright M.E."/>
            <person name="Sharma G."/>
            <person name="Langner J.T."/>
            <person name="Ditty J.L."/>
            <person name="Subuyuj G.A."/>
        </authorList>
    </citation>
    <scope>NUCLEOTIDE SEQUENCE [LARGE SCALE GENOMIC DNA]</scope>
    <source>
        <strain evidence="2 3">Pinkel</strain>
    </source>
</reference>
<dbReference type="Proteomes" id="UP000469949">
    <property type="component" value="Unassembled WGS sequence"/>
</dbReference>
<evidence type="ECO:0000313" key="2">
    <source>
        <dbReference type="EMBL" id="KAB7786400.1"/>
    </source>
</evidence>
<gene>
    <name evidence="2" type="ORF">F8B43_1801</name>
</gene>
<dbReference type="AlphaFoldDB" id="A0A833N448"/>
<dbReference type="EMBL" id="WEKV01000008">
    <property type="protein sequence ID" value="KAB7786400.1"/>
    <property type="molecule type" value="Genomic_DNA"/>
</dbReference>
<feature type="chain" id="PRO_5032765184" evidence="1">
    <location>
        <begin position="21"/>
        <end position="147"/>
    </location>
</feature>
<sequence>MKVARACLVALAAALGGSLAALSPGWAQTASSSAINNWAELRVALASCWKVPADTEGSQISFRFGLNKTGGMRGPPLVTSRQLKGDQDARKRFEDAALEALSRCFPMSITPAFGAILGESPIRLRFVNTPPTAAYQINNNITIFAPQ</sequence>